<evidence type="ECO:0000313" key="2">
    <source>
        <dbReference type="EMBL" id="ODM03222.1"/>
    </source>
</evidence>
<dbReference type="Pfam" id="PF24032">
    <property type="entry name" value="YQBQ"/>
    <property type="match status" value="1"/>
</dbReference>
<dbReference type="InterPro" id="IPR056937">
    <property type="entry name" value="YqbQ/XkdQ"/>
</dbReference>
<accession>A0A1E3A361</accession>
<feature type="domain" description="YqbQ/XkdQ" evidence="1">
    <location>
        <begin position="24"/>
        <end position="313"/>
    </location>
</feature>
<organism evidence="2 3">
    <name type="scientific">Eisenbergiella tayi</name>
    <dbReference type="NCBI Taxonomy" id="1432052"/>
    <lineage>
        <taxon>Bacteria</taxon>
        <taxon>Bacillati</taxon>
        <taxon>Bacillota</taxon>
        <taxon>Clostridia</taxon>
        <taxon>Lachnospirales</taxon>
        <taxon>Lachnospiraceae</taxon>
        <taxon>Eisenbergiella</taxon>
    </lineage>
</organism>
<name>A0A1E3A361_9FIRM</name>
<dbReference type="PATRIC" id="fig|1432052.4.peg.4441"/>
<dbReference type="Proteomes" id="UP000094067">
    <property type="component" value="Unassembled WGS sequence"/>
</dbReference>
<gene>
    <name evidence="2" type="ORF">BEI61_04016</name>
</gene>
<dbReference type="AlphaFoldDB" id="A0A1E3A361"/>
<evidence type="ECO:0000259" key="1">
    <source>
        <dbReference type="Pfam" id="PF24032"/>
    </source>
</evidence>
<protein>
    <recommendedName>
        <fullName evidence="1">YqbQ/XkdQ domain-containing protein</fullName>
    </recommendedName>
</protein>
<dbReference type="EMBL" id="MCGH01000003">
    <property type="protein sequence ID" value="ODM03222.1"/>
    <property type="molecule type" value="Genomic_DNA"/>
</dbReference>
<proteinExistence type="predicted"/>
<comment type="caution">
    <text evidence="2">The sequence shown here is derived from an EMBL/GenBank/DDBJ whole genome shotgun (WGS) entry which is preliminary data.</text>
</comment>
<reference evidence="2 3" key="1">
    <citation type="submission" date="2016-07" db="EMBL/GenBank/DDBJ databases">
        <title>Characterization of isolates of Eisenbergiella tayi derived from blood cultures, using whole genome sequencing.</title>
        <authorList>
            <person name="Burdz T."/>
            <person name="Wiebe D."/>
            <person name="Huynh C."/>
            <person name="Bernard K."/>
        </authorList>
    </citation>
    <scope>NUCLEOTIDE SEQUENCE [LARGE SCALE GENOMIC DNA]</scope>
    <source>
        <strain evidence="2 3">NML 110608</strain>
    </source>
</reference>
<sequence>MELLVESNGVIYDMTGCCTKLSLSEPLNDGAGSLDFTYLYDGAEIIHNGSYVRLCNTSETDGIFFGRVFKTGMGQDKEVKVKAYDQLRYCKAKDTITIENETLTDLVTRMCNFFQLQTGSLMPTGYILQSKPQCDKTWLDIIYTALSDTLIGIGNMYCLRDEYGSVCLRDIADLQLPLIIGDNSLCYEYDWEKSIDDEFYNQVKLVSGNKKTGHADVYITKDSGSIEKYGMLQYYEKMENDMDPSKAKAKADALLKLYNHEKETLTFKCMGDLSVRAGNSIYGSIEDIQLNRRLIVQKVTHDFLPVHTMTLEVMTG</sequence>
<dbReference type="RefSeq" id="WP_069153751.1">
    <property type="nucleotide sequence ID" value="NZ_MCGH01000003.1"/>
</dbReference>
<evidence type="ECO:0000313" key="3">
    <source>
        <dbReference type="Proteomes" id="UP000094067"/>
    </source>
</evidence>